<evidence type="ECO:0000259" key="5">
    <source>
        <dbReference type="Pfam" id="PF00724"/>
    </source>
</evidence>
<dbReference type="Pfam" id="PF00724">
    <property type="entry name" value="Oxidored_FMN"/>
    <property type="match status" value="1"/>
</dbReference>
<dbReference type="GO" id="GO:0010181">
    <property type="term" value="F:FMN binding"/>
    <property type="evidence" value="ECO:0007669"/>
    <property type="project" value="InterPro"/>
</dbReference>
<dbReference type="GO" id="GO:0016491">
    <property type="term" value="F:oxidoreductase activity"/>
    <property type="evidence" value="ECO:0007669"/>
    <property type="project" value="UniProtKB-KW"/>
</dbReference>
<feature type="domain" description="NADH:flavin oxidoreductase/NADH oxidase N-terminal" evidence="5">
    <location>
        <begin position="13"/>
        <end position="348"/>
    </location>
</feature>
<evidence type="ECO:0000256" key="1">
    <source>
        <dbReference type="ARBA" id="ARBA00005979"/>
    </source>
</evidence>
<evidence type="ECO:0000256" key="2">
    <source>
        <dbReference type="ARBA" id="ARBA00022630"/>
    </source>
</evidence>
<dbReference type="InterPro" id="IPR013785">
    <property type="entry name" value="Aldolase_TIM"/>
</dbReference>
<dbReference type="PANTHER" id="PTHR43656">
    <property type="entry name" value="BINDING OXIDOREDUCTASE, PUTATIVE (AFU_ORTHOLOGUE AFUA_2G08260)-RELATED"/>
    <property type="match status" value="1"/>
</dbReference>
<dbReference type="Gene3D" id="3.20.20.70">
    <property type="entry name" value="Aldolase class I"/>
    <property type="match status" value="1"/>
</dbReference>
<dbReference type="InterPro" id="IPR001155">
    <property type="entry name" value="OxRdtase_FMN_N"/>
</dbReference>
<gene>
    <name evidence="6" type="ORF">AMS68_001952</name>
</gene>
<evidence type="ECO:0000256" key="3">
    <source>
        <dbReference type="ARBA" id="ARBA00022643"/>
    </source>
</evidence>
<organism evidence="6 7">
    <name type="scientific">Peltaster fructicola</name>
    <dbReference type="NCBI Taxonomy" id="286661"/>
    <lineage>
        <taxon>Eukaryota</taxon>
        <taxon>Fungi</taxon>
        <taxon>Dikarya</taxon>
        <taxon>Ascomycota</taxon>
        <taxon>Pezizomycotina</taxon>
        <taxon>Dothideomycetes</taxon>
        <taxon>Dothideomycetes incertae sedis</taxon>
        <taxon>Peltaster</taxon>
    </lineage>
</organism>
<dbReference type="OrthoDB" id="1663137at2759"/>
<reference evidence="6 7" key="1">
    <citation type="journal article" date="2016" name="Sci. Rep.">
        <title>Peltaster fructicola genome reveals evolution from an invasive phytopathogen to an ectophytic parasite.</title>
        <authorList>
            <person name="Xu C."/>
            <person name="Chen H."/>
            <person name="Gleason M.L."/>
            <person name="Xu J.R."/>
            <person name="Liu H."/>
            <person name="Zhang R."/>
            <person name="Sun G."/>
        </authorList>
    </citation>
    <scope>NUCLEOTIDE SEQUENCE [LARGE SCALE GENOMIC DNA]</scope>
    <source>
        <strain evidence="6 7">LNHT1506</strain>
    </source>
</reference>
<name>A0A6H0XP79_9PEZI</name>
<dbReference type="InterPro" id="IPR051799">
    <property type="entry name" value="NADH_flavin_oxidoreductase"/>
</dbReference>
<sequence>MAFTEYPLPNGSVLKNRIVKAAMEELMADVNNHNQPSQAMLKLYSAWGKGGSALILSGHVMIDPLAMASPGNTLLADHIDGFDEKLWRQFVGGTKQDGAQFYLQINHPGRQMRAVGDLGAIAPSAVPLKMGALSSMFPKPRAMTIEDIERVKGQFAWTAKKAEELGCDGVQIHAAHGYLLSQFLSPLSNVRTDQYGGTIENRARLLFEIVRAIREQVSPAFGVGVKINSADFQRGGFDNDDLHFVVKQLNSMKVDFIELSGGSYEAAVMIEGHVASKYQATTGKSASTLAREAYFIEAAQGLEKIAEVPLIVTGGIRTKKTLDDVLATSPRLLAGIGVALGLQPDLPNLWQRGEEAAPNVSPSIVLPKAFRGIAQTACVRWNMRAIGNGKSTWHGVWPTLAFLVEEFSGLMQTMQYSRWLKAYQKKH</sequence>
<evidence type="ECO:0000313" key="6">
    <source>
        <dbReference type="EMBL" id="QIW96434.1"/>
    </source>
</evidence>
<protein>
    <recommendedName>
        <fullName evidence="5">NADH:flavin oxidoreductase/NADH oxidase N-terminal domain-containing protein</fullName>
    </recommendedName>
</protein>
<dbReference type="PANTHER" id="PTHR43656:SF2">
    <property type="entry name" value="BINDING OXIDOREDUCTASE, PUTATIVE (AFU_ORTHOLOGUE AFUA_2G08260)-RELATED"/>
    <property type="match status" value="1"/>
</dbReference>
<keyword evidence="2" id="KW-0285">Flavoprotein</keyword>
<proteinExistence type="inferred from homology"/>
<dbReference type="Proteomes" id="UP000503462">
    <property type="component" value="Chromosome 1"/>
</dbReference>
<evidence type="ECO:0000313" key="7">
    <source>
        <dbReference type="Proteomes" id="UP000503462"/>
    </source>
</evidence>
<keyword evidence="7" id="KW-1185">Reference proteome</keyword>
<comment type="similarity">
    <text evidence="1">Belongs to the NADH:flavin oxidoreductase/NADH oxidase family.</text>
</comment>
<dbReference type="EMBL" id="CP051139">
    <property type="protein sequence ID" value="QIW96434.1"/>
    <property type="molecule type" value="Genomic_DNA"/>
</dbReference>
<keyword evidence="3" id="KW-0288">FMN</keyword>
<evidence type="ECO:0000256" key="4">
    <source>
        <dbReference type="ARBA" id="ARBA00023002"/>
    </source>
</evidence>
<accession>A0A6H0XP79</accession>
<keyword evidence="4" id="KW-0560">Oxidoreductase</keyword>
<dbReference type="AlphaFoldDB" id="A0A6H0XP79"/>
<dbReference type="SUPFAM" id="SSF51395">
    <property type="entry name" value="FMN-linked oxidoreductases"/>
    <property type="match status" value="1"/>
</dbReference>